<feature type="compositionally biased region" description="Polar residues" evidence="1">
    <location>
        <begin position="65"/>
        <end position="77"/>
    </location>
</feature>
<keyword evidence="3" id="KW-1185">Reference proteome</keyword>
<dbReference type="Proteomes" id="UP000250235">
    <property type="component" value="Unassembled WGS sequence"/>
</dbReference>
<protein>
    <submittedName>
        <fullName evidence="2">Uncharacterized protein</fullName>
    </submittedName>
</protein>
<dbReference type="EMBL" id="KQ993041">
    <property type="protein sequence ID" value="KZV49465.1"/>
    <property type="molecule type" value="Genomic_DNA"/>
</dbReference>
<evidence type="ECO:0000256" key="1">
    <source>
        <dbReference type="SAM" id="MobiDB-lite"/>
    </source>
</evidence>
<evidence type="ECO:0000313" key="3">
    <source>
        <dbReference type="Proteomes" id="UP000250235"/>
    </source>
</evidence>
<sequence length="127" mass="13575">MGSGRPCATRSTTACANVGRRMRHAQPSARAIVRGSEKPGSDTTVGDPDPPSGYAAEEQKINGRETINTNCGRNRQSGPRPETRIPRQPALEGLTRSTRTDSPRRIGRNEFRRLEAAATAAQGGGGY</sequence>
<proteinExistence type="predicted"/>
<name>A0A2Z7CSV7_9LAMI</name>
<evidence type="ECO:0000313" key="2">
    <source>
        <dbReference type="EMBL" id="KZV49465.1"/>
    </source>
</evidence>
<feature type="region of interest" description="Disordered" evidence="1">
    <location>
        <begin position="1"/>
        <end position="127"/>
    </location>
</feature>
<feature type="compositionally biased region" description="Basic and acidic residues" evidence="1">
    <location>
        <begin position="98"/>
        <end position="115"/>
    </location>
</feature>
<organism evidence="2 3">
    <name type="scientific">Dorcoceras hygrometricum</name>
    <dbReference type="NCBI Taxonomy" id="472368"/>
    <lineage>
        <taxon>Eukaryota</taxon>
        <taxon>Viridiplantae</taxon>
        <taxon>Streptophyta</taxon>
        <taxon>Embryophyta</taxon>
        <taxon>Tracheophyta</taxon>
        <taxon>Spermatophyta</taxon>
        <taxon>Magnoliopsida</taxon>
        <taxon>eudicotyledons</taxon>
        <taxon>Gunneridae</taxon>
        <taxon>Pentapetalae</taxon>
        <taxon>asterids</taxon>
        <taxon>lamiids</taxon>
        <taxon>Lamiales</taxon>
        <taxon>Gesneriaceae</taxon>
        <taxon>Didymocarpoideae</taxon>
        <taxon>Trichosporeae</taxon>
        <taxon>Loxocarpinae</taxon>
        <taxon>Dorcoceras</taxon>
    </lineage>
</organism>
<accession>A0A2Z7CSV7</accession>
<dbReference type="AlphaFoldDB" id="A0A2Z7CSV7"/>
<gene>
    <name evidence="2" type="ORF">F511_28788</name>
</gene>
<reference evidence="2 3" key="1">
    <citation type="journal article" date="2015" name="Proc. Natl. Acad. Sci. U.S.A.">
        <title>The resurrection genome of Boea hygrometrica: A blueprint for survival of dehydration.</title>
        <authorList>
            <person name="Xiao L."/>
            <person name="Yang G."/>
            <person name="Zhang L."/>
            <person name="Yang X."/>
            <person name="Zhao S."/>
            <person name="Ji Z."/>
            <person name="Zhou Q."/>
            <person name="Hu M."/>
            <person name="Wang Y."/>
            <person name="Chen M."/>
            <person name="Xu Y."/>
            <person name="Jin H."/>
            <person name="Xiao X."/>
            <person name="Hu G."/>
            <person name="Bao F."/>
            <person name="Hu Y."/>
            <person name="Wan P."/>
            <person name="Li L."/>
            <person name="Deng X."/>
            <person name="Kuang T."/>
            <person name="Xiang C."/>
            <person name="Zhu J.K."/>
            <person name="Oliver M.J."/>
            <person name="He Y."/>
        </authorList>
    </citation>
    <scope>NUCLEOTIDE SEQUENCE [LARGE SCALE GENOMIC DNA]</scope>
    <source>
        <strain evidence="3">cv. XS01</strain>
    </source>
</reference>